<evidence type="ECO:0000256" key="11">
    <source>
        <dbReference type="SAM" id="Phobius"/>
    </source>
</evidence>
<feature type="compositionally biased region" description="Polar residues" evidence="10">
    <location>
        <begin position="194"/>
        <end position="208"/>
    </location>
</feature>
<feature type="compositionally biased region" description="Low complexity" evidence="10">
    <location>
        <begin position="175"/>
        <end position="186"/>
    </location>
</feature>
<dbReference type="Gene3D" id="3.30.1150.10">
    <property type="match status" value="1"/>
</dbReference>
<reference evidence="13 14" key="1">
    <citation type="journal article" date="2018" name="Syst. Appl. Microbiol.">
        <title>Abditibacterium utsteinense sp. nov., the first cultivated member of candidate phylum FBP, isolated from ice-free Antarctic soil samples.</title>
        <authorList>
            <person name="Tahon G."/>
            <person name="Tytgat B."/>
            <person name="Lebbe L."/>
            <person name="Carlier A."/>
            <person name="Willems A."/>
        </authorList>
    </citation>
    <scope>NUCLEOTIDE SEQUENCE [LARGE SCALE GENOMIC DNA]</scope>
    <source>
        <strain evidence="13 14">LMG 29911</strain>
    </source>
</reference>
<evidence type="ECO:0000256" key="4">
    <source>
        <dbReference type="ARBA" id="ARBA00022475"/>
    </source>
</evidence>
<feature type="compositionally biased region" description="Basic and acidic residues" evidence="10">
    <location>
        <begin position="81"/>
        <end position="91"/>
    </location>
</feature>
<gene>
    <name evidence="13" type="ORF">B1R32_104164</name>
</gene>
<comment type="caution">
    <text evidence="13">The sequence shown here is derived from an EMBL/GenBank/DDBJ whole genome shotgun (WGS) entry which is preliminary data.</text>
</comment>
<organism evidence="13 14">
    <name type="scientific">Abditibacterium utsteinense</name>
    <dbReference type="NCBI Taxonomy" id="1960156"/>
    <lineage>
        <taxon>Bacteria</taxon>
        <taxon>Pseudomonadati</taxon>
        <taxon>Abditibacteriota</taxon>
        <taxon>Abditibacteriia</taxon>
        <taxon>Abditibacteriales</taxon>
        <taxon>Abditibacteriaceae</taxon>
        <taxon>Abditibacterium</taxon>
    </lineage>
</organism>
<name>A0A2S8SV51_9BACT</name>
<keyword evidence="14" id="KW-1185">Reference proteome</keyword>
<feature type="compositionally biased region" description="Polar residues" evidence="10">
    <location>
        <begin position="152"/>
        <end position="172"/>
    </location>
</feature>
<proteinExistence type="inferred from homology"/>
<feature type="domain" description="TonB C-terminal" evidence="12">
    <location>
        <begin position="256"/>
        <end position="345"/>
    </location>
</feature>
<evidence type="ECO:0000256" key="9">
    <source>
        <dbReference type="ARBA" id="ARBA00023136"/>
    </source>
</evidence>
<feature type="compositionally biased region" description="Pro residues" evidence="10">
    <location>
        <begin position="211"/>
        <end position="255"/>
    </location>
</feature>
<protein>
    <submittedName>
        <fullName evidence="13">TonB family C-terminal domain-containing protein</fullName>
    </submittedName>
</protein>
<keyword evidence="6 11" id="KW-0812">Transmembrane</keyword>
<dbReference type="EMBL" id="NIGF01000004">
    <property type="protein sequence ID" value="PQV64670.1"/>
    <property type="molecule type" value="Genomic_DNA"/>
</dbReference>
<dbReference type="OrthoDB" id="9792439at2"/>
<comment type="similarity">
    <text evidence="2">Belongs to the TonB family.</text>
</comment>
<evidence type="ECO:0000256" key="3">
    <source>
        <dbReference type="ARBA" id="ARBA00022448"/>
    </source>
</evidence>
<dbReference type="GO" id="GO:0015031">
    <property type="term" value="P:protein transport"/>
    <property type="evidence" value="ECO:0007669"/>
    <property type="project" value="UniProtKB-KW"/>
</dbReference>
<keyword evidence="8 11" id="KW-1133">Transmembrane helix</keyword>
<evidence type="ECO:0000256" key="7">
    <source>
        <dbReference type="ARBA" id="ARBA00022927"/>
    </source>
</evidence>
<evidence type="ECO:0000256" key="5">
    <source>
        <dbReference type="ARBA" id="ARBA00022519"/>
    </source>
</evidence>
<dbReference type="GO" id="GO:0098797">
    <property type="term" value="C:plasma membrane protein complex"/>
    <property type="evidence" value="ECO:0007669"/>
    <property type="project" value="TreeGrafter"/>
</dbReference>
<feature type="region of interest" description="Disordered" evidence="10">
    <location>
        <begin position="72"/>
        <end position="121"/>
    </location>
</feature>
<dbReference type="SUPFAM" id="SSF74653">
    <property type="entry name" value="TolA/TonB C-terminal domain"/>
    <property type="match status" value="1"/>
</dbReference>
<keyword evidence="5" id="KW-0997">Cell inner membrane</keyword>
<dbReference type="RefSeq" id="WP_105483045.1">
    <property type="nucleotide sequence ID" value="NZ_NIGF01000004.1"/>
</dbReference>
<sequence>MNRNLESDKKRLGAALIASFFVNMILWRAVGGAISGQKVPPAQNIEISRLILTPQIQKSAGKKAARKVAFLPKNQRVSTPETRRAKPEKPQQKTPLRPRVRQNSPISPRARSQRAPFQKAPITGTRIRVLVAENPIFANAGEMSAGGKTALSRANASQGSGSAETPATNNAAPISKSSGNSQSESGGSAGKLNSAESISPRPSATSIPLPTATPFPVPTRTPQPEPTATPKPQPTATPIPFPTRRPEPTSTPKPAGPTRAARATRQVQPDIPDELKNGEFKTSVRVTVEIGADGSSSASLRSSSGNAAIDARVLAALRRWKWKPALQDGEPVASTQRFRFDFVVR</sequence>
<keyword evidence="4" id="KW-1003">Cell membrane</keyword>
<dbReference type="Proteomes" id="UP000237684">
    <property type="component" value="Unassembled WGS sequence"/>
</dbReference>
<evidence type="ECO:0000256" key="2">
    <source>
        <dbReference type="ARBA" id="ARBA00006555"/>
    </source>
</evidence>
<evidence type="ECO:0000313" key="13">
    <source>
        <dbReference type="EMBL" id="PQV64670.1"/>
    </source>
</evidence>
<evidence type="ECO:0000256" key="1">
    <source>
        <dbReference type="ARBA" id="ARBA00004383"/>
    </source>
</evidence>
<comment type="subcellular location">
    <subcellularLocation>
        <location evidence="1">Cell inner membrane</location>
        <topology evidence="1">Single-pass membrane protein</topology>
        <orientation evidence="1">Periplasmic side</orientation>
    </subcellularLocation>
</comment>
<keyword evidence="3" id="KW-0813">Transport</keyword>
<dbReference type="InterPro" id="IPR051045">
    <property type="entry name" value="TonB-dependent_transducer"/>
</dbReference>
<dbReference type="PROSITE" id="PS52015">
    <property type="entry name" value="TONB_CTD"/>
    <property type="match status" value="1"/>
</dbReference>
<dbReference type="InParanoid" id="A0A2S8SV51"/>
<feature type="compositionally biased region" description="Low complexity" evidence="10">
    <location>
        <begin position="256"/>
        <end position="265"/>
    </location>
</feature>
<dbReference type="Pfam" id="PF03544">
    <property type="entry name" value="TonB_C"/>
    <property type="match status" value="1"/>
</dbReference>
<evidence type="ECO:0000259" key="12">
    <source>
        <dbReference type="PROSITE" id="PS52015"/>
    </source>
</evidence>
<keyword evidence="7" id="KW-0653">Protein transport</keyword>
<feature type="region of interest" description="Disordered" evidence="10">
    <location>
        <begin position="149"/>
        <end position="280"/>
    </location>
</feature>
<dbReference type="AlphaFoldDB" id="A0A2S8SV51"/>
<dbReference type="PANTHER" id="PTHR33446:SF2">
    <property type="entry name" value="PROTEIN TONB"/>
    <property type="match status" value="1"/>
</dbReference>
<dbReference type="PANTHER" id="PTHR33446">
    <property type="entry name" value="PROTEIN TONB-RELATED"/>
    <property type="match status" value="1"/>
</dbReference>
<dbReference type="NCBIfam" id="TIGR01352">
    <property type="entry name" value="tonB_Cterm"/>
    <property type="match status" value="1"/>
</dbReference>
<dbReference type="InterPro" id="IPR037682">
    <property type="entry name" value="TonB_C"/>
</dbReference>
<keyword evidence="9 11" id="KW-0472">Membrane</keyword>
<evidence type="ECO:0000256" key="10">
    <source>
        <dbReference type="SAM" id="MobiDB-lite"/>
    </source>
</evidence>
<accession>A0A2S8SV51</accession>
<evidence type="ECO:0000256" key="8">
    <source>
        <dbReference type="ARBA" id="ARBA00022989"/>
    </source>
</evidence>
<dbReference type="InterPro" id="IPR006260">
    <property type="entry name" value="TonB/TolA_C"/>
</dbReference>
<evidence type="ECO:0000256" key="6">
    <source>
        <dbReference type="ARBA" id="ARBA00022692"/>
    </source>
</evidence>
<feature type="transmembrane region" description="Helical" evidence="11">
    <location>
        <begin position="12"/>
        <end position="30"/>
    </location>
</feature>
<dbReference type="GO" id="GO:0031992">
    <property type="term" value="F:energy transducer activity"/>
    <property type="evidence" value="ECO:0007669"/>
    <property type="project" value="TreeGrafter"/>
</dbReference>
<dbReference type="GO" id="GO:0055085">
    <property type="term" value="P:transmembrane transport"/>
    <property type="evidence" value="ECO:0007669"/>
    <property type="project" value="InterPro"/>
</dbReference>
<evidence type="ECO:0000313" key="14">
    <source>
        <dbReference type="Proteomes" id="UP000237684"/>
    </source>
</evidence>